<feature type="transmembrane region" description="Helical" evidence="6">
    <location>
        <begin position="40"/>
        <end position="60"/>
    </location>
</feature>
<dbReference type="Pfam" id="PF01810">
    <property type="entry name" value="LysE"/>
    <property type="match status" value="1"/>
</dbReference>
<dbReference type="GO" id="GO:0005886">
    <property type="term" value="C:plasma membrane"/>
    <property type="evidence" value="ECO:0007669"/>
    <property type="project" value="UniProtKB-SubCell"/>
</dbReference>
<evidence type="ECO:0000256" key="4">
    <source>
        <dbReference type="ARBA" id="ARBA00022989"/>
    </source>
</evidence>
<dbReference type="PANTHER" id="PTHR38825:SF1">
    <property type="entry name" value="TRANSPORTER, LYSE FAMILY"/>
    <property type="match status" value="1"/>
</dbReference>
<gene>
    <name evidence="7" type="ORF">LCGC14_1814060</name>
</gene>
<dbReference type="EMBL" id="LAZR01017667">
    <property type="protein sequence ID" value="KKL99474.1"/>
    <property type="molecule type" value="Genomic_DNA"/>
</dbReference>
<protein>
    <recommendedName>
        <fullName evidence="8">Lysine transporter LysE</fullName>
    </recommendedName>
</protein>
<sequence>MFTIFLVSVIVISLSGVMMPGPLFAMTVAKSYNNPASGALVALGHAVIEIPLVFLIYFGFANVLKLSQLQIFIGVAGGAILIYMGMDMIRSRKAMIEEGKDLPYGSFVGGIITTAVNPYFLLWWASVGAALIVKSIAFGLMGFVLFTVIHWLCDFAWLSGISLVIHRLHHLWSKRVHRAIFSLCGLLMVGFGVWFIGSVIF</sequence>
<organism evidence="7">
    <name type="scientific">marine sediment metagenome</name>
    <dbReference type="NCBI Taxonomy" id="412755"/>
    <lineage>
        <taxon>unclassified sequences</taxon>
        <taxon>metagenomes</taxon>
        <taxon>ecological metagenomes</taxon>
    </lineage>
</organism>
<dbReference type="AlphaFoldDB" id="A0A0F9GKR3"/>
<evidence type="ECO:0008006" key="8">
    <source>
        <dbReference type="Google" id="ProtNLM"/>
    </source>
</evidence>
<keyword evidence="5 6" id="KW-0472">Membrane</keyword>
<proteinExistence type="predicted"/>
<keyword evidence="2" id="KW-1003">Cell membrane</keyword>
<feature type="transmembrane region" description="Helical" evidence="6">
    <location>
        <begin position="104"/>
        <end position="124"/>
    </location>
</feature>
<comment type="caution">
    <text evidence="7">The sequence shown here is derived from an EMBL/GenBank/DDBJ whole genome shotgun (WGS) entry which is preliminary data.</text>
</comment>
<comment type="subcellular location">
    <subcellularLocation>
        <location evidence="1">Cell membrane</location>
        <topology evidence="1">Multi-pass membrane protein</topology>
    </subcellularLocation>
</comment>
<feature type="transmembrane region" description="Helical" evidence="6">
    <location>
        <begin position="6"/>
        <end position="28"/>
    </location>
</feature>
<evidence type="ECO:0000256" key="3">
    <source>
        <dbReference type="ARBA" id="ARBA00022692"/>
    </source>
</evidence>
<dbReference type="InterPro" id="IPR001123">
    <property type="entry name" value="LeuE-type"/>
</dbReference>
<reference evidence="7" key="1">
    <citation type="journal article" date="2015" name="Nature">
        <title>Complex archaea that bridge the gap between prokaryotes and eukaryotes.</title>
        <authorList>
            <person name="Spang A."/>
            <person name="Saw J.H."/>
            <person name="Jorgensen S.L."/>
            <person name="Zaremba-Niedzwiedzka K."/>
            <person name="Martijn J."/>
            <person name="Lind A.E."/>
            <person name="van Eijk R."/>
            <person name="Schleper C."/>
            <person name="Guy L."/>
            <person name="Ettema T.J."/>
        </authorList>
    </citation>
    <scope>NUCLEOTIDE SEQUENCE</scope>
</reference>
<dbReference type="PANTHER" id="PTHR38825">
    <property type="entry name" value="LYSINE EXPORTER PROTEIN (LYSE/YGGA)"/>
    <property type="match status" value="1"/>
</dbReference>
<keyword evidence="3 6" id="KW-0812">Transmembrane</keyword>
<evidence type="ECO:0000256" key="6">
    <source>
        <dbReference type="SAM" id="Phobius"/>
    </source>
</evidence>
<evidence type="ECO:0000256" key="5">
    <source>
        <dbReference type="ARBA" id="ARBA00023136"/>
    </source>
</evidence>
<feature type="transmembrane region" description="Helical" evidence="6">
    <location>
        <begin position="66"/>
        <end position="84"/>
    </location>
</feature>
<evidence type="ECO:0000256" key="1">
    <source>
        <dbReference type="ARBA" id="ARBA00004651"/>
    </source>
</evidence>
<evidence type="ECO:0000313" key="7">
    <source>
        <dbReference type="EMBL" id="KKL99474.1"/>
    </source>
</evidence>
<name>A0A0F9GKR3_9ZZZZ</name>
<feature type="transmembrane region" description="Helical" evidence="6">
    <location>
        <begin position="179"/>
        <end position="200"/>
    </location>
</feature>
<accession>A0A0F9GKR3</accession>
<keyword evidence="4 6" id="KW-1133">Transmembrane helix</keyword>
<feature type="transmembrane region" description="Helical" evidence="6">
    <location>
        <begin position="136"/>
        <end position="158"/>
    </location>
</feature>
<evidence type="ECO:0000256" key="2">
    <source>
        <dbReference type="ARBA" id="ARBA00022475"/>
    </source>
</evidence>
<dbReference type="GO" id="GO:0006865">
    <property type="term" value="P:amino acid transport"/>
    <property type="evidence" value="ECO:0007669"/>
    <property type="project" value="InterPro"/>
</dbReference>